<evidence type="ECO:0000256" key="13">
    <source>
        <dbReference type="PIRSR" id="PIRSR618044-2"/>
    </source>
</evidence>
<dbReference type="SUPFAM" id="SSF56601">
    <property type="entry name" value="beta-lactamase/transpeptidase-like"/>
    <property type="match status" value="1"/>
</dbReference>
<reference evidence="19 20" key="1">
    <citation type="submission" date="2016-11" db="EMBL/GenBank/DDBJ databases">
        <authorList>
            <person name="Jaros S."/>
            <person name="Januszkiewicz K."/>
            <person name="Wedrychowicz H."/>
        </authorList>
    </citation>
    <scope>NUCLEOTIDE SEQUENCE [LARGE SCALE GENOMIC DNA]</scope>
    <source>
        <strain evidence="19 20">DSM 3090</strain>
    </source>
</reference>
<evidence type="ECO:0000256" key="7">
    <source>
        <dbReference type="ARBA" id="ARBA00022801"/>
    </source>
</evidence>
<evidence type="ECO:0000259" key="18">
    <source>
        <dbReference type="Pfam" id="PF07943"/>
    </source>
</evidence>
<feature type="transmembrane region" description="Helical" evidence="15">
    <location>
        <begin position="389"/>
        <end position="414"/>
    </location>
</feature>
<keyword evidence="9" id="KW-0573">Peptidoglycan synthesis</keyword>
<dbReference type="RefSeq" id="WP_084671891.1">
    <property type="nucleotide sequence ID" value="NZ_FRAD01000003.1"/>
</dbReference>
<feature type="signal peptide" evidence="16">
    <location>
        <begin position="1"/>
        <end position="27"/>
    </location>
</feature>
<feature type="active site" evidence="12">
    <location>
        <position position="120"/>
    </location>
</feature>
<gene>
    <name evidence="19" type="ORF">SAMN02745248_00206</name>
</gene>
<feature type="active site" description="Proton acceptor" evidence="12">
    <location>
        <position position="67"/>
    </location>
</feature>
<dbReference type="GO" id="GO:0009252">
    <property type="term" value="P:peptidoglycan biosynthetic process"/>
    <property type="evidence" value="ECO:0007669"/>
    <property type="project" value="UniProtKB-UniPathway"/>
</dbReference>
<keyword evidence="7" id="KW-0378">Hydrolase</keyword>
<evidence type="ECO:0000256" key="2">
    <source>
        <dbReference type="ARBA" id="ARBA00007164"/>
    </source>
</evidence>
<dbReference type="GO" id="GO:0071555">
    <property type="term" value="P:cell wall organization"/>
    <property type="evidence" value="ECO:0007669"/>
    <property type="project" value="UniProtKB-KW"/>
</dbReference>
<keyword evidence="5" id="KW-0645">Protease</keyword>
<evidence type="ECO:0000256" key="9">
    <source>
        <dbReference type="ARBA" id="ARBA00022984"/>
    </source>
</evidence>
<evidence type="ECO:0000256" key="1">
    <source>
        <dbReference type="ARBA" id="ARBA00004752"/>
    </source>
</evidence>
<comment type="catalytic activity">
    <reaction evidence="11">
        <text>Preferential cleavage: (Ac)2-L-Lys-D-Ala-|-D-Ala. Also transpeptidation of peptidyl-alanyl moieties that are N-acyl substituents of D-alanine.</text>
        <dbReference type="EC" id="3.4.16.4"/>
    </reaction>
</comment>
<dbReference type="PANTHER" id="PTHR21581">
    <property type="entry name" value="D-ALANYL-D-ALANINE CARBOXYPEPTIDASE"/>
    <property type="match status" value="1"/>
</dbReference>
<evidence type="ECO:0000256" key="3">
    <source>
        <dbReference type="ARBA" id="ARBA00012448"/>
    </source>
</evidence>
<protein>
    <recommendedName>
        <fullName evidence="3">serine-type D-Ala-D-Ala carboxypeptidase</fullName>
        <ecNumber evidence="3">3.4.16.4</ecNumber>
    </recommendedName>
</protein>
<evidence type="ECO:0000259" key="17">
    <source>
        <dbReference type="Pfam" id="PF00768"/>
    </source>
</evidence>
<evidence type="ECO:0000256" key="4">
    <source>
        <dbReference type="ARBA" id="ARBA00022645"/>
    </source>
</evidence>
<keyword evidence="15" id="KW-0812">Transmembrane</keyword>
<dbReference type="GO" id="GO:0006508">
    <property type="term" value="P:proteolysis"/>
    <property type="evidence" value="ECO:0007669"/>
    <property type="project" value="UniProtKB-KW"/>
</dbReference>
<dbReference type="InterPro" id="IPR012907">
    <property type="entry name" value="Peptidase_S11_C"/>
</dbReference>
<evidence type="ECO:0000256" key="12">
    <source>
        <dbReference type="PIRSR" id="PIRSR618044-1"/>
    </source>
</evidence>
<evidence type="ECO:0000256" key="10">
    <source>
        <dbReference type="ARBA" id="ARBA00023316"/>
    </source>
</evidence>
<comment type="pathway">
    <text evidence="1">Cell wall biogenesis; peptidoglycan biosynthesis.</text>
</comment>
<feature type="binding site" evidence="13">
    <location>
        <position position="233"/>
    </location>
    <ligand>
        <name>substrate</name>
    </ligand>
</feature>
<keyword evidence="20" id="KW-1185">Reference proteome</keyword>
<dbReference type="Pfam" id="PF00768">
    <property type="entry name" value="Peptidase_S11"/>
    <property type="match status" value="1"/>
</dbReference>
<evidence type="ECO:0000313" key="19">
    <source>
        <dbReference type="EMBL" id="SHJ46539.1"/>
    </source>
</evidence>
<proteinExistence type="inferred from homology"/>
<sequence length="441" mass="49854">MKSIKKVYFVLLLFVSTLIVNCGIAYASPSYTAKVTADGAILIDATSGDILYEKNSNVSFPPASTTKIMTALLTLENCKDLKEKVKITKEAESIDGSKIYIFKDEEITVEDLLYALLLSSANDCAYALAVHIGGTYENFISMMNKRASQLGCKNTNFINPHGLYNENHKSSAADLSLIMKELIKHQKYIEISSTPSYNMNITNKCNKTRPLWNGNKAIHKFDSKHYKYTKASKTGYTTQSQHSYVSYAEKDGQKFIVALTHDKDKNFYNDSKTLFDFAFDNYHTTKLFNKGQVIKETSLNNTPMKLLAKGDLYITRSKNASGDPIIKDISFDTKNIASKVIKKNDFICTGTVTVDGRNVDFEIVSDRDYTPPKQLQVPSKSSHSILSSILKYVFILLKYVLLAFIVFIIARGLVKKYKRAKLRQLAVQNRRNNYMSRKKDE</sequence>
<evidence type="ECO:0000256" key="8">
    <source>
        <dbReference type="ARBA" id="ARBA00022960"/>
    </source>
</evidence>
<dbReference type="InterPro" id="IPR018044">
    <property type="entry name" value="Peptidase_S11"/>
</dbReference>
<keyword evidence="8" id="KW-0133">Cell shape</keyword>
<evidence type="ECO:0000256" key="6">
    <source>
        <dbReference type="ARBA" id="ARBA00022729"/>
    </source>
</evidence>
<dbReference type="OrthoDB" id="9791132at2"/>
<dbReference type="Pfam" id="PF07943">
    <property type="entry name" value="PBP5_C"/>
    <property type="match status" value="1"/>
</dbReference>
<evidence type="ECO:0000256" key="14">
    <source>
        <dbReference type="RuleBase" id="RU004016"/>
    </source>
</evidence>
<accession>A0A1M6JIL5</accession>
<dbReference type="UniPathway" id="UPA00219"/>
<dbReference type="STRING" id="1121331.SAMN02745248_00206"/>
<comment type="similarity">
    <text evidence="2 14">Belongs to the peptidase S11 family.</text>
</comment>
<organism evidence="19 20">
    <name type="scientific">Hathewaya proteolytica DSM 3090</name>
    <dbReference type="NCBI Taxonomy" id="1121331"/>
    <lineage>
        <taxon>Bacteria</taxon>
        <taxon>Bacillati</taxon>
        <taxon>Bacillota</taxon>
        <taxon>Clostridia</taxon>
        <taxon>Eubacteriales</taxon>
        <taxon>Clostridiaceae</taxon>
        <taxon>Hathewaya</taxon>
    </lineage>
</organism>
<feature type="domain" description="Peptidase S11 D-Ala-D-Ala carboxypeptidase A C-terminal" evidence="18">
    <location>
        <begin position="282"/>
        <end position="363"/>
    </location>
</feature>
<keyword evidence="6 16" id="KW-0732">Signal</keyword>
<dbReference type="GO" id="GO:0008360">
    <property type="term" value="P:regulation of cell shape"/>
    <property type="evidence" value="ECO:0007669"/>
    <property type="project" value="UniProtKB-KW"/>
</dbReference>
<dbReference type="Gene3D" id="3.40.710.10">
    <property type="entry name" value="DD-peptidase/beta-lactamase superfamily"/>
    <property type="match status" value="1"/>
</dbReference>
<evidence type="ECO:0000256" key="5">
    <source>
        <dbReference type="ARBA" id="ARBA00022670"/>
    </source>
</evidence>
<keyword evidence="15" id="KW-0472">Membrane</keyword>
<evidence type="ECO:0000256" key="16">
    <source>
        <dbReference type="SAM" id="SignalP"/>
    </source>
</evidence>
<dbReference type="EC" id="3.4.16.4" evidence="3"/>
<feature type="active site" description="Acyl-ester intermediate" evidence="12">
    <location>
        <position position="64"/>
    </location>
</feature>
<keyword evidence="4 19" id="KW-0121">Carboxypeptidase</keyword>
<dbReference type="Proteomes" id="UP000183952">
    <property type="component" value="Unassembled WGS sequence"/>
</dbReference>
<keyword evidence="15" id="KW-1133">Transmembrane helix</keyword>
<dbReference type="InterPro" id="IPR012338">
    <property type="entry name" value="Beta-lactam/transpept-like"/>
</dbReference>
<feature type="chain" id="PRO_5012793723" description="serine-type D-Ala-D-Ala carboxypeptidase" evidence="16">
    <location>
        <begin position="28"/>
        <end position="441"/>
    </location>
</feature>
<dbReference type="AlphaFoldDB" id="A0A1M6JIL5"/>
<dbReference type="PANTHER" id="PTHR21581:SF33">
    <property type="entry name" value="D-ALANYL-D-ALANINE CARBOXYPEPTIDASE DACB"/>
    <property type="match status" value="1"/>
</dbReference>
<name>A0A1M6JIL5_9CLOT</name>
<keyword evidence="10" id="KW-0961">Cell wall biogenesis/degradation</keyword>
<dbReference type="EMBL" id="FRAD01000003">
    <property type="protein sequence ID" value="SHJ46539.1"/>
    <property type="molecule type" value="Genomic_DNA"/>
</dbReference>
<dbReference type="InterPro" id="IPR001967">
    <property type="entry name" value="Peptidase_S11_N"/>
</dbReference>
<dbReference type="GO" id="GO:0009002">
    <property type="term" value="F:serine-type D-Ala-D-Ala carboxypeptidase activity"/>
    <property type="evidence" value="ECO:0007669"/>
    <property type="project" value="UniProtKB-EC"/>
</dbReference>
<evidence type="ECO:0000256" key="15">
    <source>
        <dbReference type="SAM" id="Phobius"/>
    </source>
</evidence>
<feature type="domain" description="Peptidase S11 D-alanyl-D-alanine carboxypeptidase A N-terminal" evidence="17">
    <location>
        <begin position="33"/>
        <end position="258"/>
    </location>
</feature>
<evidence type="ECO:0000313" key="20">
    <source>
        <dbReference type="Proteomes" id="UP000183952"/>
    </source>
</evidence>
<dbReference type="PRINTS" id="PR00725">
    <property type="entry name" value="DADACBPTASE1"/>
</dbReference>
<evidence type="ECO:0000256" key="11">
    <source>
        <dbReference type="ARBA" id="ARBA00034000"/>
    </source>
</evidence>